<proteinExistence type="predicted"/>
<dbReference type="RefSeq" id="WP_166055272.1">
    <property type="nucleotide sequence ID" value="NZ_JAAMPJ010000019.1"/>
</dbReference>
<evidence type="ECO:0000313" key="2">
    <source>
        <dbReference type="EMBL" id="NGY65981.1"/>
    </source>
</evidence>
<feature type="compositionally biased region" description="Low complexity" evidence="1">
    <location>
        <begin position="443"/>
        <end position="457"/>
    </location>
</feature>
<evidence type="ECO:0000256" key="1">
    <source>
        <dbReference type="SAM" id="MobiDB-lite"/>
    </source>
</evidence>
<keyword evidence="3" id="KW-1185">Reference proteome</keyword>
<dbReference type="Gene3D" id="3.90.176.10">
    <property type="entry name" value="Toxin ADP-ribosyltransferase, Chain A, domain 1"/>
    <property type="match status" value="1"/>
</dbReference>
<dbReference type="Proteomes" id="UP000481360">
    <property type="component" value="Unassembled WGS sequence"/>
</dbReference>
<organism evidence="2 3">
    <name type="scientific">Lentzea alba</name>
    <dbReference type="NCBI Taxonomy" id="2714351"/>
    <lineage>
        <taxon>Bacteria</taxon>
        <taxon>Bacillati</taxon>
        <taxon>Actinomycetota</taxon>
        <taxon>Actinomycetes</taxon>
        <taxon>Pseudonocardiales</taxon>
        <taxon>Pseudonocardiaceae</taxon>
        <taxon>Lentzea</taxon>
    </lineage>
</organism>
<feature type="region of interest" description="Disordered" evidence="1">
    <location>
        <begin position="318"/>
        <end position="342"/>
    </location>
</feature>
<feature type="compositionally biased region" description="Pro residues" evidence="1">
    <location>
        <begin position="479"/>
        <end position="493"/>
    </location>
</feature>
<name>A0A7C9W5M2_9PSEU</name>
<feature type="compositionally biased region" description="Acidic residues" evidence="1">
    <location>
        <begin position="523"/>
        <end position="541"/>
    </location>
</feature>
<accession>A0A7C9W5M2</accession>
<reference evidence="2 3" key="1">
    <citation type="submission" date="2020-03" db="EMBL/GenBank/DDBJ databases">
        <title>Isolation and identification of active actinomycetes.</title>
        <authorList>
            <person name="Sun X."/>
        </authorList>
    </citation>
    <scope>NUCLEOTIDE SEQUENCE [LARGE SCALE GENOMIC DNA]</scope>
    <source>
        <strain evidence="2 3">NEAU-D13</strain>
    </source>
</reference>
<dbReference type="EMBL" id="JAAMPJ010000019">
    <property type="protein sequence ID" value="NGY65981.1"/>
    <property type="molecule type" value="Genomic_DNA"/>
</dbReference>
<sequence length="815" mass="85518">MAAPATGAPLPSQRRDRGGDLVVEWRGPHTLIRSRDEVPGAADLLGTIPWVPGSVLALASASAHRHSGLFVAVRDWLSALRSTPGGAGLKAVWLAVPDLGNPDGTSVPWLHGLAVDFEVDVIAPHGGLTTVGAGVYVNRSEGGVGWRRFGPSGNGGVVSSRFPVPTWEHQLPDGQITAAGLVTEIVPAGLAVRPAGLPALSHASPAFRVPLHPRIPKMVVGQPGVEVAAKAVAQLVGDLPESMRKALLYVPVSPSAAAPEWAAELAHLLGHDVMITAGLETMNSAGAIRTVVLGQHGEQVLVPLAALLRQRPGAAAPEVVGIASPPPGWEKHGPRSYRRLGDESSSPLAEVLPGGLHVRSEGDQPTLPGRLDSRTWTLAVGGAGRQVTDSELAAVRELISGLTPHQCHTAEVHVLGTAEPDGLAALGAIVRSVGATLKHEPEVAPAEPVGEEVAPVPLSRRLDPDGDAGSTAEPVEQPEIPPAPVPRPAPARPPIAVTAMPVTTVSGPTTAKPNPEPATQQEPEPEPEPEPVAEPEPEPQAEEPVVVARPRPGKPVELADRPSTPAEQTRLATSAGAHYTEALAAVNVALSAWPMLKPDAKADYVAVCLYLGRGVGGAVSLAESLAEGREPFDGYLPCLVSGLRRLPTHRKVVLRQERVGKESPYTAGSVLCEPGFLSASAELDVTTASADLDQLIWPVSARRTSELIMGRTVDEVVFPVGRRFKALALRTHEPEDGTGPRAPRTALLSRELLPDEDPQSPQALERDRTVLPRLERAWQDRQIAELRLVEEPDALARLTTPLMRAELQGVAGAAS</sequence>
<feature type="compositionally biased region" description="Polar residues" evidence="1">
    <location>
        <begin position="501"/>
        <end position="512"/>
    </location>
</feature>
<gene>
    <name evidence="2" type="ORF">G7043_44555</name>
</gene>
<dbReference type="AlphaFoldDB" id="A0A7C9W5M2"/>
<evidence type="ECO:0000313" key="3">
    <source>
        <dbReference type="Proteomes" id="UP000481360"/>
    </source>
</evidence>
<feature type="region of interest" description="Disordered" evidence="1">
    <location>
        <begin position="440"/>
        <end position="568"/>
    </location>
</feature>
<comment type="caution">
    <text evidence="2">The sequence shown here is derived from an EMBL/GenBank/DDBJ whole genome shotgun (WGS) entry which is preliminary data.</text>
</comment>
<protein>
    <submittedName>
        <fullName evidence="2">Uncharacterized protein</fullName>
    </submittedName>
</protein>